<dbReference type="GO" id="GO:0043565">
    <property type="term" value="F:sequence-specific DNA binding"/>
    <property type="evidence" value="ECO:0007669"/>
    <property type="project" value="InterPro"/>
</dbReference>
<dbReference type="AlphaFoldDB" id="A0A934Q4T1"/>
<dbReference type="InterPro" id="IPR018060">
    <property type="entry name" value="HTH_AraC"/>
</dbReference>
<proteinExistence type="predicted"/>
<dbReference type="Gene3D" id="1.10.10.60">
    <property type="entry name" value="Homeodomain-like"/>
    <property type="match status" value="1"/>
</dbReference>
<comment type="caution">
    <text evidence="5">The sequence shown here is derived from an EMBL/GenBank/DDBJ whole genome shotgun (WGS) entry which is preliminary data.</text>
</comment>
<dbReference type="PROSITE" id="PS01124">
    <property type="entry name" value="HTH_ARAC_FAMILY_2"/>
    <property type="match status" value="1"/>
</dbReference>
<evidence type="ECO:0000259" key="4">
    <source>
        <dbReference type="PROSITE" id="PS01124"/>
    </source>
</evidence>
<dbReference type="GO" id="GO:0003700">
    <property type="term" value="F:DNA-binding transcription factor activity"/>
    <property type="evidence" value="ECO:0007669"/>
    <property type="project" value="InterPro"/>
</dbReference>
<keyword evidence="6" id="KW-1185">Reference proteome</keyword>
<feature type="domain" description="HTH araC/xylS-type" evidence="4">
    <location>
        <begin position="122"/>
        <end position="222"/>
    </location>
</feature>
<dbReference type="Proteomes" id="UP000608530">
    <property type="component" value="Unassembled WGS sequence"/>
</dbReference>
<gene>
    <name evidence="5" type="ORF">JD276_01050</name>
</gene>
<evidence type="ECO:0000256" key="2">
    <source>
        <dbReference type="ARBA" id="ARBA00023125"/>
    </source>
</evidence>
<evidence type="ECO:0000256" key="3">
    <source>
        <dbReference type="ARBA" id="ARBA00023163"/>
    </source>
</evidence>
<name>A0A934Q4T1_9MICO</name>
<keyword evidence="2" id="KW-0238">DNA-binding</keyword>
<dbReference type="PANTHER" id="PTHR46796">
    <property type="entry name" value="HTH-TYPE TRANSCRIPTIONAL ACTIVATOR RHAS-RELATED"/>
    <property type="match status" value="1"/>
</dbReference>
<evidence type="ECO:0000313" key="6">
    <source>
        <dbReference type="Proteomes" id="UP000608530"/>
    </source>
</evidence>
<dbReference type="Pfam" id="PF12833">
    <property type="entry name" value="HTH_18"/>
    <property type="match status" value="1"/>
</dbReference>
<dbReference type="EMBL" id="JAEHOH010000001">
    <property type="protein sequence ID" value="MBK0417623.1"/>
    <property type="molecule type" value="Genomic_DNA"/>
</dbReference>
<evidence type="ECO:0000313" key="5">
    <source>
        <dbReference type="EMBL" id="MBK0417623.1"/>
    </source>
</evidence>
<evidence type="ECO:0000256" key="1">
    <source>
        <dbReference type="ARBA" id="ARBA00023015"/>
    </source>
</evidence>
<protein>
    <submittedName>
        <fullName evidence="5">Helix-turn-helix domain-containing protein</fullName>
    </submittedName>
</protein>
<dbReference type="PANTHER" id="PTHR46796:SF6">
    <property type="entry name" value="ARAC SUBFAMILY"/>
    <property type="match status" value="1"/>
</dbReference>
<dbReference type="InterPro" id="IPR050204">
    <property type="entry name" value="AraC_XylS_family_regulators"/>
</dbReference>
<sequence length="222" mass="23720">MIDSGDVSLELTAGDAAFLLSSAAGELRSGIACELLTIAVPVEVLGDVRAVWPASGVQRVPRESMLLPPVAAFAARMLEGSANEVSGFTSYYVERLLQEMLQGLLLGASRAARVPQTQTTFPLAISVIVAQHSDPELTAVAIAEEVNISLRQLEREFRKRGTTIRRELRRVRVEQARKMLGDPDYAGLSITQIAQFVGFSSGSSLARAMSAVGLPAPSAVRV</sequence>
<accession>A0A934Q4T1</accession>
<keyword evidence="3" id="KW-0804">Transcription</keyword>
<keyword evidence="1" id="KW-0805">Transcription regulation</keyword>
<dbReference type="RefSeq" id="WP_200112877.1">
    <property type="nucleotide sequence ID" value="NZ_JAEHOH010000001.1"/>
</dbReference>
<reference evidence="5" key="1">
    <citation type="submission" date="2020-12" db="EMBL/GenBank/DDBJ databases">
        <title>Leucobacter sp. CAS1, isolated from Chromium sludge.</title>
        <authorList>
            <person name="Xu Z."/>
        </authorList>
    </citation>
    <scope>NUCLEOTIDE SEQUENCE</scope>
    <source>
        <strain evidence="5">CSA1</strain>
    </source>
</reference>
<dbReference type="SMART" id="SM00342">
    <property type="entry name" value="HTH_ARAC"/>
    <property type="match status" value="1"/>
</dbReference>
<organism evidence="5 6">
    <name type="scientific">Leucobacter chromiisoli</name>
    <dbReference type="NCBI Taxonomy" id="2796471"/>
    <lineage>
        <taxon>Bacteria</taxon>
        <taxon>Bacillati</taxon>
        <taxon>Actinomycetota</taxon>
        <taxon>Actinomycetes</taxon>
        <taxon>Micrococcales</taxon>
        <taxon>Microbacteriaceae</taxon>
        <taxon>Leucobacter</taxon>
    </lineage>
</organism>